<dbReference type="Gene3D" id="3.40.50.620">
    <property type="entry name" value="HUPs"/>
    <property type="match status" value="1"/>
</dbReference>
<evidence type="ECO:0000313" key="5">
    <source>
        <dbReference type="Proteomes" id="UP000196239"/>
    </source>
</evidence>
<dbReference type="GO" id="GO:0005524">
    <property type="term" value="F:ATP binding"/>
    <property type="evidence" value="ECO:0007669"/>
    <property type="project" value="UniProtKB-KW"/>
</dbReference>
<dbReference type="SUPFAM" id="SSF52402">
    <property type="entry name" value="Adenine nucleotide alpha hydrolases-like"/>
    <property type="match status" value="1"/>
</dbReference>
<dbReference type="InterPro" id="IPR001962">
    <property type="entry name" value="Asn_synthase"/>
</dbReference>
<dbReference type="InterPro" id="IPR050795">
    <property type="entry name" value="Asn_Synthetase"/>
</dbReference>
<dbReference type="Pfam" id="PF00733">
    <property type="entry name" value="Asn_synthase"/>
    <property type="match status" value="1"/>
</dbReference>
<dbReference type="PANTHER" id="PTHR11772:SF2">
    <property type="entry name" value="ASPARAGINE SYNTHETASE [GLUTAMINE-HYDROLYZING]"/>
    <property type="match status" value="1"/>
</dbReference>
<sequence>MVTGTMTDLENKLHIQMIRAIEGVKDSSKIGISFSGGVDSCLLAKICQDLGYDVLLLTMGFEDSHDIEFSKKMAKMLGMDHEVEIISEKTFSDVAKKIWDEINVDNLSWNENCIAFYYVAKLAKKHKISKVITANGIDELFCGYNAYRDSISDGADAVLDMIKDKLDNELRMMKAVNKIASEFDVMIVQPFLSEKFVEFGKTIPLEHKINGKDDLVRKHIVRKLAMAIGVPEESALKLKKAMQYGSLIHKNLLKVKKTWNMNF</sequence>
<evidence type="ECO:0000256" key="2">
    <source>
        <dbReference type="ARBA" id="ARBA00022840"/>
    </source>
</evidence>
<dbReference type="GO" id="GO:0006529">
    <property type="term" value="P:asparagine biosynthetic process"/>
    <property type="evidence" value="ECO:0007669"/>
    <property type="project" value="InterPro"/>
</dbReference>
<evidence type="ECO:0000256" key="1">
    <source>
        <dbReference type="ARBA" id="ARBA00022741"/>
    </source>
</evidence>
<evidence type="ECO:0000259" key="3">
    <source>
        <dbReference type="Pfam" id="PF00733"/>
    </source>
</evidence>
<dbReference type="GO" id="GO:0004066">
    <property type="term" value="F:asparagine synthase (glutamine-hydrolyzing) activity"/>
    <property type="evidence" value="ECO:0007669"/>
    <property type="project" value="InterPro"/>
</dbReference>
<dbReference type="GO" id="GO:0005829">
    <property type="term" value="C:cytosol"/>
    <property type="evidence" value="ECO:0007669"/>
    <property type="project" value="TreeGrafter"/>
</dbReference>
<evidence type="ECO:0000313" key="4">
    <source>
        <dbReference type="EMBL" id="CUR52502.1"/>
    </source>
</evidence>
<keyword evidence="1" id="KW-0547">Nucleotide-binding</keyword>
<organism evidence="4 5">
    <name type="scientific">Nitrosotalea devaniterrae</name>
    <dbReference type="NCBI Taxonomy" id="1078905"/>
    <lineage>
        <taxon>Archaea</taxon>
        <taxon>Nitrososphaerota</taxon>
        <taxon>Nitrososphaeria</taxon>
        <taxon>Nitrosotaleales</taxon>
        <taxon>Nitrosotaleaceae</taxon>
        <taxon>Nitrosotalea</taxon>
    </lineage>
</organism>
<dbReference type="KEGG" id="ndv:NDEV_1740"/>
<name>A0A128A5A3_9ARCH</name>
<keyword evidence="2" id="KW-0067">ATP-binding</keyword>
<gene>
    <name evidence="4" type="ORF">NDEV_1740</name>
</gene>
<dbReference type="AlphaFoldDB" id="A0A128A5A3"/>
<keyword evidence="5" id="KW-1185">Reference proteome</keyword>
<feature type="domain" description="Asparagine synthetase" evidence="3">
    <location>
        <begin position="27"/>
        <end position="153"/>
    </location>
</feature>
<accession>A0A128A5A3</accession>
<dbReference type="InterPro" id="IPR014729">
    <property type="entry name" value="Rossmann-like_a/b/a_fold"/>
</dbReference>
<proteinExistence type="predicted"/>
<dbReference type="CDD" id="cd01991">
    <property type="entry name" value="Asn_synthase_B_C"/>
    <property type="match status" value="1"/>
</dbReference>
<dbReference type="Proteomes" id="UP000196239">
    <property type="component" value="Chromosome 1"/>
</dbReference>
<dbReference type="EMBL" id="LN890280">
    <property type="protein sequence ID" value="CUR52502.1"/>
    <property type="molecule type" value="Genomic_DNA"/>
</dbReference>
<reference evidence="5" key="1">
    <citation type="submission" date="2015-10" db="EMBL/GenBank/DDBJ databases">
        <authorList>
            <person name="Lehtovirta-Morley L.E."/>
            <person name="Vieille C."/>
        </authorList>
    </citation>
    <scope>NUCLEOTIDE SEQUENCE [LARGE SCALE GENOMIC DNA]</scope>
</reference>
<protein>
    <submittedName>
        <fullName evidence="4">Asparagine synthase</fullName>
    </submittedName>
</protein>
<dbReference type="PANTHER" id="PTHR11772">
    <property type="entry name" value="ASPARAGINE SYNTHETASE"/>
    <property type="match status" value="1"/>
</dbReference>